<evidence type="ECO:0000256" key="2">
    <source>
        <dbReference type="SAM" id="Phobius"/>
    </source>
</evidence>
<dbReference type="RefSeq" id="WP_065065756.1">
    <property type="nucleotide sequence ID" value="NZ_CADFGN010000012.1"/>
</dbReference>
<feature type="transmembrane region" description="Helical" evidence="2">
    <location>
        <begin position="62"/>
        <end position="82"/>
    </location>
</feature>
<reference evidence="4 5" key="1">
    <citation type="submission" date="2016-10" db="EMBL/GenBank/DDBJ databases">
        <authorList>
            <person name="Varghese N."/>
            <person name="Submissions S."/>
        </authorList>
    </citation>
    <scope>NUCLEOTIDE SEQUENCE [LARGE SCALE GENOMIC DNA]</scope>
    <source>
        <strain evidence="4 5">LMG 22274</strain>
    </source>
</reference>
<feature type="compositionally biased region" description="Basic and acidic residues" evidence="1">
    <location>
        <begin position="250"/>
        <end position="259"/>
    </location>
</feature>
<sequence length="316" mass="31555">MSVPDNSRPKAPPSLLADGPGKPAGAPSANGAPNGSRILANLEGRVVPPASPAGKPQRSSKAIALVALLVVGAGAFGAWHLMTRTPSAASSASTTAGTPASATATASTTASAASAPHAVTSTQAAPEAASASQAATIVADDDSAKAAANSATSAPENDADRLSHALSDGAHDGPANAPAVAAVAPSKVAPEKGAAKSKHESADAKHQTANTHRQESKTSVAQSKKSTHHDTAKKDDSDADLLAVLVARTKPADPKHEASARAGKSATPGNASLAQQVKACGERGFFEDQLCRWRVCDGHWGKDPACPSTARANNEH</sequence>
<evidence type="ECO:0000313" key="4">
    <source>
        <dbReference type="EMBL" id="SEK04827.1"/>
    </source>
</evidence>
<dbReference type="EMBL" id="FNZM01000014">
    <property type="protein sequence ID" value="SEK04827.1"/>
    <property type="molecule type" value="Genomic_DNA"/>
</dbReference>
<dbReference type="Proteomes" id="UP000247515">
    <property type="component" value="Unassembled WGS sequence"/>
</dbReference>
<dbReference type="EMBL" id="QJJV01000013">
    <property type="protein sequence ID" value="PXX14173.1"/>
    <property type="molecule type" value="Genomic_DNA"/>
</dbReference>
<feature type="compositionally biased region" description="Low complexity" evidence="1">
    <location>
        <begin position="19"/>
        <end position="36"/>
    </location>
</feature>
<reference evidence="3 6" key="2">
    <citation type="submission" date="2018-05" db="EMBL/GenBank/DDBJ databases">
        <title>Genomic Encyclopedia of Type Strains, Phase IV (KMG-V): Genome sequencing to study the core and pangenomes of soil and plant-associated prokaryotes.</title>
        <authorList>
            <person name="Whitman W."/>
        </authorList>
    </citation>
    <scope>NUCLEOTIDE SEQUENCE [LARGE SCALE GENOMIC DNA]</scope>
    <source>
        <strain evidence="3 6">SIr-6563</strain>
    </source>
</reference>
<gene>
    <name evidence="3" type="ORF">C7400_113107</name>
    <name evidence="4" type="ORF">SAMN05216550_114117</name>
</gene>
<accession>A0A1A5X037</accession>
<comment type="caution">
    <text evidence="4">The sequence shown here is derived from an EMBL/GenBank/DDBJ whole genome shotgun (WGS) entry which is preliminary data.</text>
</comment>
<feature type="compositionally biased region" description="Basic and acidic residues" evidence="1">
    <location>
        <begin position="189"/>
        <end position="216"/>
    </location>
</feature>
<keyword evidence="2" id="KW-0472">Membrane</keyword>
<protein>
    <submittedName>
        <fullName evidence="4">Uncharacterized protein</fullName>
    </submittedName>
</protein>
<feature type="region of interest" description="Disordered" evidence="1">
    <location>
        <begin position="1"/>
        <end position="37"/>
    </location>
</feature>
<proteinExistence type="predicted"/>
<feature type="region of interest" description="Disordered" evidence="1">
    <location>
        <begin position="146"/>
        <end position="270"/>
    </location>
</feature>
<dbReference type="GeneID" id="61304015"/>
<dbReference type="AlphaFoldDB" id="A0A1A5X037"/>
<keyword evidence="6" id="KW-1185">Reference proteome</keyword>
<evidence type="ECO:0000313" key="6">
    <source>
        <dbReference type="Proteomes" id="UP000247515"/>
    </source>
</evidence>
<keyword evidence="2" id="KW-1133">Transmembrane helix</keyword>
<dbReference type="Proteomes" id="UP000183529">
    <property type="component" value="Unassembled WGS sequence"/>
</dbReference>
<organism evidence="4 5">
    <name type="scientific">Paraburkholderia tropica</name>
    <dbReference type="NCBI Taxonomy" id="92647"/>
    <lineage>
        <taxon>Bacteria</taxon>
        <taxon>Pseudomonadati</taxon>
        <taxon>Pseudomonadota</taxon>
        <taxon>Betaproteobacteria</taxon>
        <taxon>Burkholderiales</taxon>
        <taxon>Burkholderiaceae</taxon>
        <taxon>Paraburkholderia</taxon>
    </lineage>
</organism>
<dbReference type="OrthoDB" id="8724867at2"/>
<keyword evidence="2" id="KW-0812">Transmembrane</keyword>
<name>A0A1A5X037_9BURK</name>
<evidence type="ECO:0000313" key="5">
    <source>
        <dbReference type="Proteomes" id="UP000183529"/>
    </source>
</evidence>
<evidence type="ECO:0000313" key="3">
    <source>
        <dbReference type="EMBL" id="PXX14173.1"/>
    </source>
</evidence>
<feature type="compositionally biased region" description="Low complexity" evidence="1">
    <location>
        <begin position="174"/>
        <end position="188"/>
    </location>
</feature>
<evidence type="ECO:0000256" key="1">
    <source>
        <dbReference type="SAM" id="MobiDB-lite"/>
    </source>
</evidence>